<dbReference type="Proteomes" id="UP000324595">
    <property type="component" value="Unassembled WGS sequence"/>
</dbReference>
<keyword evidence="1" id="KW-1133">Transmembrane helix</keyword>
<dbReference type="PANTHER" id="PTHR34978:SF3">
    <property type="entry name" value="SLR0241 PROTEIN"/>
    <property type="match status" value="1"/>
</dbReference>
<dbReference type="AlphaFoldDB" id="A0A5D3YQT4"/>
<accession>A0A5D3YQT4</accession>
<dbReference type="PANTHER" id="PTHR34978">
    <property type="entry name" value="POSSIBLE SENSOR-TRANSDUCER PROTEIN BLAR"/>
    <property type="match status" value="1"/>
</dbReference>
<reference evidence="3 4" key="1">
    <citation type="submission" date="2019-07" db="EMBL/GenBank/DDBJ databases">
        <title>Genomic Encyclopedia of Archaeal and Bacterial Type Strains, Phase II (KMG-II): from individual species to whole genera.</title>
        <authorList>
            <person name="Goeker M."/>
        </authorList>
    </citation>
    <scope>NUCLEOTIDE SEQUENCE [LARGE SCALE GENOMIC DNA]</scope>
    <source>
        <strain evidence="3 4">DSM 21935</strain>
    </source>
</reference>
<organism evidence="3 4">
    <name type="scientific">Fodinibius salinus</name>
    <dbReference type="NCBI Taxonomy" id="860790"/>
    <lineage>
        <taxon>Bacteria</taxon>
        <taxon>Pseudomonadati</taxon>
        <taxon>Balneolota</taxon>
        <taxon>Balneolia</taxon>
        <taxon>Balneolales</taxon>
        <taxon>Balneolaceae</taxon>
        <taxon>Fodinibius</taxon>
    </lineage>
</organism>
<proteinExistence type="predicted"/>
<comment type="caution">
    <text evidence="3">The sequence shown here is derived from an EMBL/GenBank/DDBJ whole genome shotgun (WGS) entry which is preliminary data.</text>
</comment>
<feature type="transmembrane region" description="Helical" evidence="1">
    <location>
        <begin position="6"/>
        <end position="22"/>
    </location>
</feature>
<sequence length="479" mass="54618">MIIYLVKSTLLLGLLFGIYKLLLENEKTHYFNRFFLLFSLLFGLTAPLTTFEIYPEQDIAGIKMQQMEQAVNVPAEAISNSVESAIVSEPAPLTNTETAPATPAETGGAISATDILFGLYGLVTLFLLIRFAGGLLEIRHKIKVGNHQKTGAATLVLLDKSITPQSFFRFIFLGKEQFENGEIGPKILDHELTHVRQFHTLDVLFVEFLKVIFWFNPFMYLYKRAIQLNHEFIADESIVSKISSPSDYQNMLIRACAGNKSLNLTSSINFSLTKKRLQMMFRSYSRFRFGSKTAVLVPILALLTFTFCSKEREDTAQHSQTTYSDVELHFDSNRSEELGKPIATHYTSSGEPFTGTQKIYYTENDSLHMEMYFEDGINTGSVQYEDGDTYRIKNGLYQNFPKMQEMYVNDTLVYKDIFPTKSEDGMGHIRLWHDNGQLSVEVSYTGDQVYQGLMTEYDKDGNIIKQERYEDGEVIETIK</sequence>
<evidence type="ECO:0000256" key="1">
    <source>
        <dbReference type="SAM" id="Phobius"/>
    </source>
</evidence>
<keyword evidence="1" id="KW-0472">Membrane</keyword>
<keyword evidence="1" id="KW-0812">Transmembrane</keyword>
<feature type="transmembrane region" description="Helical" evidence="1">
    <location>
        <begin position="115"/>
        <end position="133"/>
    </location>
</feature>
<dbReference type="InterPro" id="IPR008756">
    <property type="entry name" value="Peptidase_M56"/>
</dbReference>
<name>A0A5D3YQT4_9BACT</name>
<gene>
    <name evidence="3" type="ORF">LX73_0653</name>
</gene>
<evidence type="ECO:0000313" key="3">
    <source>
        <dbReference type="EMBL" id="TYP95353.1"/>
    </source>
</evidence>
<dbReference type="EMBL" id="VNHY01000001">
    <property type="protein sequence ID" value="TYP95353.1"/>
    <property type="molecule type" value="Genomic_DNA"/>
</dbReference>
<evidence type="ECO:0000313" key="4">
    <source>
        <dbReference type="Proteomes" id="UP000324595"/>
    </source>
</evidence>
<dbReference type="Pfam" id="PF05569">
    <property type="entry name" value="Peptidase_M56"/>
    <property type="match status" value="1"/>
</dbReference>
<evidence type="ECO:0000259" key="2">
    <source>
        <dbReference type="Pfam" id="PF05569"/>
    </source>
</evidence>
<feature type="domain" description="Peptidase M56" evidence="2">
    <location>
        <begin position="186"/>
        <end position="279"/>
    </location>
</feature>
<dbReference type="InterPro" id="IPR052173">
    <property type="entry name" value="Beta-lactam_resp_regulator"/>
</dbReference>
<dbReference type="OrthoDB" id="1522859at2"/>
<feature type="transmembrane region" description="Helical" evidence="1">
    <location>
        <begin position="289"/>
        <end position="307"/>
    </location>
</feature>
<dbReference type="CDD" id="cd07341">
    <property type="entry name" value="M56_BlaR1_MecR1_like"/>
    <property type="match status" value="1"/>
</dbReference>
<keyword evidence="4" id="KW-1185">Reference proteome</keyword>
<protein>
    <submittedName>
        <fullName evidence="3">Signal transducer regulating beta-lactamase production, contains metallopeptidase domain</fullName>
    </submittedName>
</protein>
<feature type="transmembrane region" description="Helical" evidence="1">
    <location>
        <begin position="34"/>
        <end position="54"/>
    </location>
</feature>